<evidence type="ECO:0000256" key="8">
    <source>
        <dbReference type="ARBA" id="ARBA00049551"/>
    </source>
</evidence>
<comment type="similarity">
    <text evidence="2 9">Belongs to the complex I subunit 3 family.</text>
</comment>
<dbReference type="PANTHER" id="PTHR11058">
    <property type="entry name" value="NADH-UBIQUINONE OXIDOREDUCTASE CHAIN 3"/>
    <property type="match status" value="1"/>
</dbReference>
<feature type="transmembrane region" description="Helical" evidence="9">
    <location>
        <begin position="6"/>
        <end position="28"/>
    </location>
</feature>
<comment type="function">
    <text evidence="9">Core subunit of the mitochondrial membrane respiratory chain NADH dehydrogenase (Complex I) which catalyzes electron transfer from NADH through the respiratory chain, using ubiquinone as an electron acceptor. Essential for the catalytic activity of complex I.</text>
</comment>
<protein>
    <recommendedName>
        <fullName evidence="3 9">NADH-ubiquinone oxidoreductase chain 3</fullName>
        <ecNumber evidence="9">7.1.1.2</ecNumber>
    </recommendedName>
</protein>
<keyword evidence="9" id="KW-0520">NAD</keyword>
<name>A0A8K1PS22_9HYME</name>
<proteinExistence type="inferred from homology"/>
<keyword evidence="9" id="KW-0679">Respiratory chain</keyword>
<feature type="transmembrane region" description="Helical" evidence="9">
    <location>
        <begin position="56"/>
        <end position="77"/>
    </location>
</feature>
<evidence type="ECO:0000256" key="7">
    <source>
        <dbReference type="ARBA" id="ARBA00023136"/>
    </source>
</evidence>
<dbReference type="AlphaFoldDB" id="A0A8K1PS22"/>
<evidence type="ECO:0000256" key="9">
    <source>
        <dbReference type="RuleBase" id="RU003640"/>
    </source>
</evidence>
<dbReference type="GO" id="GO:0031966">
    <property type="term" value="C:mitochondrial membrane"/>
    <property type="evidence" value="ECO:0007669"/>
    <property type="project" value="UniProtKB-SubCell"/>
</dbReference>
<reference evidence="10" key="1">
    <citation type="submission" date="2021-09" db="EMBL/GenBank/DDBJ databases">
        <title>Complete mitogenome of Chelonus formosanus (Hymenoptera: Braconidae).</title>
        <authorList>
            <person name="Zhao H.-Y."/>
        </authorList>
    </citation>
    <scope>NUCLEOTIDE SEQUENCE</scope>
    <source>
        <tissue evidence="10">Female adult</tissue>
    </source>
</reference>
<evidence type="ECO:0000256" key="4">
    <source>
        <dbReference type="ARBA" id="ARBA00022448"/>
    </source>
</evidence>
<keyword evidence="9 10" id="KW-0496">Mitochondrion</keyword>
<keyword evidence="4 9" id="KW-0813">Transport</keyword>
<dbReference type="GO" id="GO:0030964">
    <property type="term" value="C:NADH dehydrogenase complex"/>
    <property type="evidence" value="ECO:0007669"/>
    <property type="project" value="TreeGrafter"/>
</dbReference>
<geneLocation type="mitochondrion" evidence="10"/>
<dbReference type="Gene3D" id="1.20.58.1610">
    <property type="entry name" value="NADH:ubiquinone/plastoquinone oxidoreductase, chain 3"/>
    <property type="match status" value="1"/>
</dbReference>
<gene>
    <name evidence="10" type="primary">nad3</name>
</gene>
<dbReference type="InterPro" id="IPR038430">
    <property type="entry name" value="NDAH_ubi_oxred_su3_sf"/>
</dbReference>
<accession>A0A8K1PS22</accession>
<keyword evidence="7 9" id="KW-0472">Membrane</keyword>
<evidence type="ECO:0000256" key="1">
    <source>
        <dbReference type="ARBA" id="ARBA00004370"/>
    </source>
</evidence>
<keyword evidence="9" id="KW-0249">Electron transport</keyword>
<evidence type="ECO:0000313" key="10">
    <source>
        <dbReference type="EMBL" id="UDP58208.1"/>
    </source>
</evidence>
<dbReference type="PANTHER" id="PTHR11058:SF9">
    <property type="entry name" value="NADH-UBIQUINONE OXIDOREDUCTASE CHAIN 3"/>
    <property type="match status" value="1"/>
</dbReference>
<dbReference type="GO" id="GO:0008137">
    <property type="term" value="F:NADH dehydrogenase (ubiquinone) activity"/>
    <property type="evidence" value="ECO:0007669"/>
    <property type="project" value="UniProtKB-UniRule"/>
</dbReference>
<keyword evidence="5 9" id="KW-0812">Transmembrane</keyword>
<feature type="transmembrane region" description="Helical" evidence="9">
    <location>
        <begin position="83"/>
        <end position="103"/>
    </location>
</feature>
<dbReference type="Pfam" id="PF00507">
    <property type="entry name" value="Oxidored_q4"/>
    <property type="match status" value="1"/>
</dbReference>
<evidence type="ECO:0000256" key="3">
    <source>
        <dbReference type="ARBA" id="ARBA00021007"/>
    </source>
</evidence>
<evidence type="ECO:0000256" key="6">
    <source>
        <dbReference type="ARBA" id="ARBA00022989"/>
    </source>
</evidence>
<dbReference type="EC" id="7.1.1.2" evidence="9"/>
<evidence type="ECO:0000256" key="5">
    <source>
        <dbReference type="ARBA" id="ARBA00022692"/>
    </source>
</evidence>
<evidence type="ECO:0000256" key="2">
    <source>
        <dbReference type="ARBA" id="ARBA00008472"/>
    </source>
</evidence>
<comment type="subcellular location">
    <subcellularLocation>
        <location evidence="1">Membrane</location>
    </subcellularLocation>
    <subcellularLocation>
        <location evidence="9">Mitochondrion membrane</location>
        <topology evidence="9">Multi-pass membrane protein</topology>
    </subcellularLocation>
</comment>
<comment type="catalytic activity">
    <reaction evidence="8 9">
        <text>a ubiquinone + NADH + 5 H(+)(in) = a ubiquinol + NAD(+) + 4 H(+)(out)</text>
        <dbReference type="Rhea" id="RHEA:29091"/>
        <dbReference type="Rhea" id="RHEA-COMP:9565"/>
        <dbReference type="Rhea" id="RHEA-COMP:9566"/>
        <dbReference type="ChEBI" id="CHEBI:15378"/>
        <dbReference type="ChEBI" id="CHEBI:16389"/>
        <dbReference type="ChEBI" id="CHEBI:17976"/>
        <dbReference type="ChEBI" id="CHEBI:57540"/>
        <dbReference type="ChEBI" id="CHEBI:57945"/>
        <dbReference type="EC" id="7.1.1.2"/>
    </reaction>
</comment>
<organism evidence="10">
    <name type="scientific">Chelonus formosanus</name>
    <dbReference type="NCBI Taxonomy" id="2739011"/>
    <lineage>
        <taxon>Eukaryota</taxon>
        <taxon>Metazoa</taxon>
        <taxon>Ecdysozoa</taxon>
        <taxon>Arthropoda</taxon>
        <taxon>Hexapoda</taxon>
        <taxon>Insecta</taxon>
        <taxon>Pterygota</taxon>
        <taxon>Neoptera</taxon>
        <taxon>Endopterygota</taxon>
        <taxon>Hymenoptera</taxon>
        <taxon>Apocrita</taxon>
        <taxon>Ichneumonoidea</taxon>
        <taxon>Braconidae</taxon>
        <taxon>Cheloninae</taxon>
        <taxon>Chelonus</taxon>
    </lineage>
</organism>
<keyword evidence="6 9" id="KW-1133">Transmembrane helix</keyword>
<dbReference type="InterPro" id="IPR000440">
    <property type="entry name" value="NADH_UbQ/plastoQ_OxRdtase_su3"/>
</dbReference>
<sequence>MMLYLIMFIFLILFIMMMINLLISNYFINNKREKLSSFECGFDLINISRLPFSIHFYLIAILFLIFDVEIVLLFPMINSINLLNYFMWFFVSFFLLIILYLGLEYELNLGILKWIF</sequence>
<keyword evidence="9" id="KW-1278">Translocase</keyword>
<keyword evidence="9" id="KW-0830">Ubiquinone</keyword>
<dbReference type="EMBL" id="OK299152">
    <property type="protein sequence ID" value="UDP58208.1"/>
    <property type="molecule type" value="Genomic_DNA"/>
</dbReference>